<accession>A0AAV2BFS6</accession>
<evidence type="ECO:0000313" key="3">
    <source>
        <dbReference type="Proteomes" id="UP001497382"/>
    </source>
</evidence>
<feature type="region of interest" description="Disordered" evidence="1">
    <location>
        <begin position="76"/>
        <end position="95"/>
    </location>
</feature>
<comment type="caution">
    <text evidence="2">The sequence shown here is derived from an EMBL/GenBank/DDBJ whole genome shotgun (WGS) entry which is preliminary data.</text>
</comment>
<dbReference type="EMBL" id="CAXIEN010000362">
    <property type="protein sequence ID" value="CAL1295090.1"/>
    <property type="molecule type" value="Genomic_DNA"/>
</dbReference>
<gene>
    <name evidence="2" type="ORF">LARSCL_LOCUS19082</name>
</gene>
<organism evidence="2 3">
    <name type="scientific">Larinioides sclopetarius</name>
    <dbReference type="NCBI Taxonomy" id="280406"/>
    <lineage>
        <taxon>Eukaryota</taxon>
        <taxon>Metazoa</taxon>
        <taxon>Ecdysozoa</taxon>
        <taxon>Arthropoda</taxon>
        <taxon>Chelicerata</taxon>
        <taxon>Arachnida</taxon>
        <taxon>Araneae</taxon>
        <taxon>Araneomorphae</taxon>
        <taxon>Entelegynae</taxon>
        <taxon>Araneoidea</taxon>
        <taxon>Araneidae</taxon>
        <taxon>Larinioides</taxon>
    </lineage>
</organism>
<dbReference type="Proteomes" id="UP001497382">
    <property type="component" value="Unassembled WGS sequence"/>
</dbReference>
<name>A0AAV2BFS6_9ARAC</name>
<reference evidence="2 3" key="1">
    <citation type="submission" date="2024-04" db="EMBL/GenBank/DDBJ databases">
        <authorList>
            <person name="Rising A."/>
            <person name="Reimegard J."/>
            <person name="Sonavane S."/>
            <person name="Akerstrom W."/>
            <person name="Nylinder S."/>
            <person name="Hedman E."/>
            <person name="Kallberg Y."/>
        </authorList>
    </citation>
    <scope>NUCLEOTIDE SEQUENCE [LARGE SCALE GENOMIC DNA]</scope>
</reference>
<evidence type="ECO:0000256" key="1">
    <source>
        <dbReference type="SAM" id="MobiDB-lite"/>
    </source>
</evidence>
<keyword evidence="3" id="KW-1185">Reference proteome</keyword>
<sequence>MQVNMNFQKVNTIYTHGNKVGRVEMKDSTTNNDYGNIANFKGEPEVEEGEIVARAGIESYGNQDTYQHHIMEPEADEARDVTNKENTADSEDAVEIEEVEITEKEKAAQIEKEIVEDCEGVLSTRRHFSGTTTSHIFG</sequence>
<protein>
    <submittedName>
        <fullName evidence="2">Uncharacterized protein</fullName>
    </submittedName>
</protein>
<evidence type="ECO:0000313" key="2">
    <source>
        <dbReference type="EMBL" id="CAL1295090.1"/>
    </source>
</evidence>
<proteinExistence type="predicted"/>
<dbReference type="AlphaFoldDB" id="A0AAV2BFS6"/>
<feature type="compositionally biased region" description="Basic and acidic residues" evidence="1">
    <location>
        <begin position="76"/>
        <end position="87"/>
    </location>
</feature>